<evidence type="ECO:0008006" key="3">
    <source>
        <dbReference type="Google" id="ProtNLM"/>
    </source>
</evidence>
<evidence type="ECO:0000313" key="2">
    <source>
        <dbReference type="Proteomes" id="UP000234323"/>
    </source>
</evidence>
<dbReference type="PANTHER" id="PTHR47718">
    <property type="entry name" value="OS01G0519700 PROTEIN"/>
    <property type="match status" value="1"/>
</dbReference>
<dbReference type="VEuPathDB" id="FungiDB:RhiirFUN_004856"/>
<feature type="non-terminal residue" evidence="1">
    <location>
        <position position="283"/>
    </location>
</feature>
<organism evidence="1 2">
    <name type="scientific">Rhizophagus irregularis</name>
    <dbReference type="NCBI Taxonomy" id="588596"/>
    <lineage>
        <taxon>Eukaryota</taxon>
        <taxon>Fungi</taxon>
        <taxon>Fungi incertae sedis</taxon>
        <taxon>Mucoromycota</taxon>
        <taxon>Glomeromycotina</taxon>
        <taxon>Glomeromycetes</taxon>
        <taxon>Glomerales</taxon>
        <taxon>Glomeraceae</taxon>
        <taxon>Rhizophagus</taxon>
    </lineage>
</organism>
<keyword evidence="2" id="KW-1185">Reference proteome</keyword>
<dbReference type="PANTHER" id="PTHR47718:SF3">
    <property type="entry name" value="PROTEIN FAR1-RELATED SEQUENCE 5-LIKE"/>
    <property type="match status" value="1"/>
</dbReference>
<gene>
    <name evidence="1" type="ORF">RhiirA4_455077</name>
</gene>
<dbReference type="EMBL" id="LLXI01000151">
    <property type="protein sequence ID" value="PKY41492.1"/>
    <property type="molecule type" value="Genomic_DNA"/>
</dbReference>
<accession>A0A2I1G4C7</accession>
<proteinExistence type="predicted"/>
<reference evidence="1 2" key="1">
    <citation type="submission" date="2015-10" db="EMBL/GenBank/DDBJ databases">
        <title>Genome analyses suggest a sexual origin of heterokaryosis in a supposedly ancient asexual fungus.</title>
        <authorList>
            <person name="Ropars J."/>
            <person name="Sedzielewska K."/>
            <person name="Noel J."/>
            <person name="Charron P."/>
            <person name="Farinelli L."/>
            <person name="Marton T."/>
            <person name="Kruger M."/>
            <person name="Pelin A."/>
            <person name="Brachmann A."/>
            <person name="Corradi N."/>
        </authorList>
    </citation>
    <scope>NUCLEOTIDE SEQUENCE [LARGE SCALE GENOMIC DNA]</scope>
    <source>
        <strain evidence="1 2">A4</strain>
    </source>
</reference>
<dbReference type="AlphaFoldDB" id="A0A2I1G4C7"/>
<dbReference type="VEuPathDB" id="FungiDB:RhiirA1_398715"/>
<protein>
    <recommendedName>
        <fullName evidence="3">FAR1 domain-containing protein</fullName>
    </recommendedName>
</protein>
<evidence type="ECO:0000313" key="1">
    <source>
        <dbReference type="EMBL" id="PKY41492.1"/>
    </source>
</evidence>
<dbReference type="VEuPathDB" id="FungiDB:FUN_008041"/>
<comment type="caution">
    <text evidence="1">The sequence shown here is derived from an EMBL/GenBank/DDBJ whole genome shotgun (WGS) entry which is preliminary data.</text>
</comment>
<name>A0A2I1G4C7_9GLOM</name>
<sequence length="283" mass="33632">MNVNHEIIDSSSEENELINECFNSSDEENDFRYTIITGAKFHTWEELEVYLERYALQEGFSFKKTRVEYYLHQEEMKGLTADQKKLHVKRRTYECTHSGNHVSKKIINLDNQRNRGSYQVNCPWHVNATKPKKENTIGITSVKLEHNHVMNPLIAEMAPKFRKFTPEMITDVEFYVKHGIFSATQIYPLLRAKYPDHPILKKDLYNIIQKVKVGQKEVVKNDSANFLHYLYEKKQQEPEWFFEFRLSENDRRLTSLIWMSPDQCSYYIRFHEVLIFDCTAGTN</sequence>
<dbReference type="Proteomes" id="UP000234323">
    <property type="component" value="Unassembled WGS sequence"/>
</dbReference>